<reference evidence="1" key="1">
    <citation type="submission" date="2023-06" db="EMBL/GenBank/DDBJ databases">
        <authorList>
            <consortium name="Lawrence Berkeley National Laboratory"/>
            <person name="Ahrendt S."/>
            <person name="Sahu N."/>
            <person name="Indic B."/>
            <person name="Wong-Bajracharya J."/>
            <person name="Merenyi Z."/>
            <person name="Ke H.-M."/>
            <person name="Monk M."/>
            <person name="Kocsube S."/>
            <person name="Drula E."/>
            <person name="Lipzen A."/>
            <person name="Balint B."/>
            <person name="Henrissat B."/>
            <person name="Andreopoulos B."/>
            <person name="Martin F.M."/>
            <person name="Harder C.B."/>
            <person name="Rigling D."/>
            <person name="Ford K.L."/>
            <person name="Foster G.D."/>
            <person name="Pangilinan J."/>
            <person name="Papanicolaou A."/>
            <person name="Barry K."/>
            <person name="LaButti K."/>
            <person name="Viragh M."/>
            <person name="Koriabine M."/>
            <person name="Yan M."/>
            <person name="Riley R."/>
            <person name="Champramary S."/>
            <person name="Plett K.L."/>
            <person name="Tsai I.J."/>
            <person name="Slot J."/>
            <person name="Sipos G."/>
            <person name="Plett J."/>
            <person name="Nagy L.G."/>
            <person name="Grigoriev I.V."/>
        </authorList>
    </citation>
    <scope>NUCLEOTIDE SEQUENCE</scope>
    <source>
        <strain evidence="1">HWK02</strain>
    </source>
</reference>
<evidence type="ECO:0000313" key="2">
    <source>
        <dbReference type="Proteomes" id="UP001175228"/>
    </source>
</evidence>
<dbReference type="EMBL" id="JAUEPU010000025">
    <property type="protein sequence ID" value="KAK0493389.1"/>
    <property type="molecule type" value="Genomic_DNA"/>
</dbReference>
<sequence length="368" mass="40943">MSDPLKNLASSVPADAYAALAPILTTLAQCLSKSEGTLAALQAEGAYADHISNALQYALSNASFQLPAAPTAPTTTTTNICPHSLHVDLPKFHGTLKESVRAFLSIIQDHLEASHIPKDDWGVSNLEMQLDDKEMTFSDCHHYFTCPLPPDLGFHISNLNPHTMAKVYDITRNWACHKRNNGTLNGQAKYNYPCSASQSMFHFGDPQPIHPHHARNAAQPYPLPTLLQELSVEVNCHNNYTQKDVDKFLESCYTTMVAFAKFTLQIGTIKETNLAYILEVDSGFSDLPDLIEVEDYYADDEADFLGDIVHPPEPTTSTMRHPCKLGQFAKKLKDAVTTKFPRLFWKKVGYSPSHHWVHHIDTGNAQLV</sequence>
<dbReference type="Proteomes" id="UP001175228">
    <property type="component" value="Unassembled WGS sequence"/>
</dbReference>
<evidence type="ECO:0000313" key="1">
    <source>
        <dbReference type="EMBL" id="KAK0493389.1"/>
    </source>
</evidence>
<gene>
    <name evidence="1" type="ORF">EDD18DRAFT_1108171</name>
</gene>
<name>A0AA39Q090_9AGAR</name>
<protein>
    <submittedName>
        <fullName evidence="1">Uncharacterized protein</fullName>
    </submittedName>
</protein>
<keyword evidence="2" id="KW-1185">Reference proteome</keyword>
<proteinExistence type="predicted"/>
<comment type="caution">
    <text evidence="1">The sequence shown here is derived from an EMBL/GenBank/DDBJ whole genome shotgun (WGS) entry which is preliminary data.</text>
</comment>
<accession>A0AA39Q090</accession>
<organism evidence="1 2">
    <name type="scientific">Armillaria luteobubalina</name>
    <dbReference type="NCBI Taxonomy" id="153913"/>
    <lineage>
        <taxon>Eukaryota</taxon>
        <taxon>Fungi</taxon>
        <taxon>Dikarya</taxon>
        <taxon>Basidiomycota</taxon>
        <taxon>Agaricomycotina</taxon>
        <taxon>Agaricomycetes</taxon>
        <taxon>Agaricomycetidae</taxon>
        <taxon>Agaricales</taxon>
        <taxon>Marasmiineae</taxon>
        <taxon>Physalacriaceae</taxon>
        <taxon>Armillaria</taxon>
    </lineage>
</organism>
<dbReference type="AlphaFoldDB" id="A0AA39Q090"/>